<accession>A0A1I4F774</accession>
<keyword evidence="1" id="KW-0812">Transmembrane</keyword>
<dbReference type="AlphaFoldDB" id="A0A1I4F774"/>
<keyword evidence="1" id="KW-0472">Membrane</keyword>
<sequence>MFSSLNVDKLAKDLDLVEEGKKRGALNQPSKTAKPYDDVEYTIIERVEEEKKTSQQSVESSLQLFAGRLASLDFEDQFGLINLANSSSVSDFKAEVAIGEAALRDLKHDLDVRENEYSWFRKKHNLIRAPRLPEGGAHILRVALLVFLFLVETGANGSFLAKGNEQGFFGGIIEAAAFSMVNIGVALLAAIYCARLVTHQNFIVKTIGAASILLYGAIALAVNLALAHYREVSGTLVDGAGTQVVANMIANPAGLTDIKSWLLFMVGLLFSIIAFIDGWFVFDPYPGYAGVEKRRKSAREGYNDGQAERIEGLQDVRDEHNEKVKEIIKGLGLRQREHRAIVEHRGKLLSLFAEHQNQLERACNQLLSKYREANIQARTTPPPKYFANPYHLEKVKPKVTADGEWGDKELSASIRDAQAKLNEQVRLIGQECENGILAYQQIDRAVKIDG</sequence>
<organism evidence="2 3">
    <name type="scientific">Neomesorhizobium albiziae</name>
    <dbReference type="NCBI Taxonomy" id="335020"/>
    <lineage>
        <taxon>Bacteria</taxon>
        <taxon>Pseudomonadati</taxon>
        <taxon>Pseudomonadota</taxon>
        <taxon>Alphaproteobacteria</taxon>
        <taxon>Hyphomicrobiales</taxon>
        <taxon>Phyllobacteriaceae</taxon>
        <taxon>Neomesorhizobium</taxon>
    </lineage>
</organism>
<name>A0A1I4F774_9HYPH</name>
<keyword evidence="3" id="KW-1185">Reference proteome</keyword>
<evidence type="ECO:0000256" key="1">
    <source>
        <dbReference type="SAM" id="Phobius"/>
    </source>
</evidence>
<evidence type="ECO:0000313" key="3">
    <source>
        <dbReference type="Proteomes" id="UP000323300"/>
    </source>
</evidence>
<feature type="transmembrane region" description="Helical" evidence="1">
    <location>
        <begin position="167"/>
        <end position="194"/>
    </location>
</feature>
<keyword evidence="1" id="KW-1133">Transmembrane helix</keyword>
<evidence type="ECO:0000313" key="2">
    <source>
        <dbReference type="EMBL" id="SFL13369.1"/>
    </source>
</evidence>
<feature type="transmembrane region" description="Helical" evidence="1">
    <location>
        <begin position="261"/>
        <end position="282"/>
    </location>
</feature>
<dbReference type="Proteomes" id="UP000323300">
    <property type="component" value="Unassembled WGS sequence"/>
</dbReference>
<reference evidence="2 3" key="1">
    <citation type="submission" date="2016-10" db="EMBL/GenBank/DDBJ databases">
        <authorList>
            <person name="Varghese N."/>
            <person name="Submissions S."/>
        </authorList>
    </citation>
    <scope>NUCLEOTIDE SEQUENCE [LARGE SCALE GENOMIC DNA]</scope>
    <source>
        <strain evidence="2 3">DSM 21822</strain>
    </source>
</reference>
<dbReference type="EMBL" id="FOSL01000038">
    <property type="protein sequence ID" value="SFL13369.1"/>
    <property type="molecule type" value="Genomic_DNA"/>
</dbReference>
<proteinExistence type="predicted"/>
<protein>
    <submittedName>
        <fullName evidence="2">Uncharacterized protein</fullName>
    </submittedName>
</protein>
<dbReference type="RefSeq" id="WP_244621958.1">
    <property type="nucleotide sequence ID" value="NZ_BSPE01000004.1"/>
</dbReference>
<feature type="transmembrane region" description="Helical" evidence="1">
    <location>
        <begin position="206"/>
        <end position="226"/>
    </location>
</feature>
<feature type="transmembrane region" description="Helical" evidence="1">
    <location>
        <begin position="138"/>
        <end position="161"/>
    </location>
</feature>
<gene>
    <name evidence="2" type="ORF">SAMN04488498_1387</name>
</gene>